<evidence type="ECO:0000313" key="5">
    <source>
        <dbReference type="Proteomes" id="UP000250369"/>
    </source>
</evidence>
<organism evidence="4 5">
    <name type="scientific">Paenibacillus contaminans</name>
    <dbReference type="NCBI Taxonomy" id="450362"/>
    <lineage>
        <taxon>Bacteria</taxon>
        <taxon>Bacillati</taxon>
        <taxon>Bacillota</taxon>
        <taxon>Bacilli</taxon>
        <taxon>Bacillales</taxon>
        <taxon>Paenibacillaceae</taxon>
        <taxon>Paenibacillus</taxon>
    </lineage>
</organism>
<keyword evidence="5" id="KW-1185">Reference proteome</keyword>
<feature type="compositionally biased region" description="Polar residues" evidence="2">
    <location>
        <begin position="362"/>
        <end position="371"/>
    </location>
</feature>
<dbReference type="SUPFAM" id="SSF111369">
    <property type="entry name" value="HlyD-like secretion proteins"/>
    <property type="match status" value="1"/>
</dbReference>
<dbReference type="Gene3D" id="2.40.420.20">
    <property type="match status" value="1"/>
</dbReference>
<dbReference type="EMBL" id="QMFB01000025">
    <property type="protein sequence ID" value="RAV14848.1"/>
    <property type="molecule type" value="Genomic_DNA"/>
</dbReference>
<dbReference type="PANTHER" id="PTHR30469:SF15">
    <property type="entry name" value="HLYD FAMILY OF SECRETION PROTEINS"/>
    <property type="match status" value="1"/>
</dbReference>
<name>A0A329M537_9BACL</name>
<dbReference type="GO" id="GO:0015562">
    <property type="term" value="F:efflux transmembrane transporter activity"/>
    <property type="evidence" value="ECO:0007669"/>
    <property type="project" value="TreeGrafter"/>
</dbReference>
<dbReference type="Proteomes" id="UP000250369">
    <property type="component" value="Unassembled WGS sequence"/>
</dbReference>
<dbReference type="Gene3D" id="2.40.50.100">
    <property type="match status" value="1"/>
</dbReference>
<proteinExistence type="predicted"/>
<evidence type="ECO:0000256" key="2">
    <source>
        <dbReference type="SAM" id="MobiDB-lite"/>
    </source>
</evidence>
<dbReference type="AlphaFoldDB" id="A0A329M537"/>
<feature type="region of interest" description="Disordered" evidence="2">
    <location>
        <begin position="362"/>
        <end position="381"/>
    </location>
</feature>
<dbReference type="GO" id="GO:1990281">
    <property type="term" value="C:efflux pump complex"/>
    <property type="evidence" value="ECO:0007669"/>
    <property type="project" value="TreeGrafter"/>
</dbReference>
<dbReference type="Gene3D" id="1.10.287.470">
    <property type="entry name" value="Helix hairpin bin"/>
    <property type="match status" value="1"/>
</dbReference>
<evidence type="ECO:0000259" key="3">
    <source>
        <dbReference type="Pfam" id="PF25917"/>
    </source>
</evidence>
<reference evidence="4 5" key="1">
    <citation type="journal article" date="2009" name="Int. J. Syst. Evol. Microbiol.">
        <title>Paenibacillus contaminans sp. nov., isolated from a contaminated laboratory plate.</title>
        <authorList>
            <person name="Chou J.H."/>
            <person name="Lee J.H."/>
            <person name="Lin M.C."/>
            <person name="Chang P.S."/>
            <person name="Arun A.B."/>
            <person name="Young C.C."/>
            <person name="Chen W.M."/>
        </authorList>
    </citation>
    <scope>NUCLEOTIDE SEQUENCE [LARGE SCALE GENOMIC DNA]</scope>
    <source>
        <strain evidence="4 5">CKOBP-6</strain>
    </source>
</reference>
<sequence>MRKKTIGVIAGLFLSALLLLTFFSNTMLALTLPKVVTEKPRKAALQQKIEGAGTIVPQEEIELKSPSGQKAAGIHVKEGDAVKRGQKLITFDNKETQRQLQDEQSRLQQQKLSQEKLKESFIKAQQSGEENAIREAKRSLESHDIDMAVQERKIQSLNEKMAEQRQLAAPFDGIVTQVAAGEGQAASQGQTLIKMMNTAKGFKLDIQIPEEGAALFKKGDKAPVQVETEGGAGKQLEGQLIGIEAVEQSGGGGGLQIGAAGAPKDREMKEAGPNKRLVFSLQDPGLRGGESAKLVMTKQIGKEELLVPKGAIKEDAGGSYVFTITEKKGPLGNVLTVRKAYVTKGSSSENETAVVRGLTPTDSFITESSEPLQEGNRIRLQ</sequence>
<evidence type="ECO:0000313" key="4">
    <source>
        <dbReference type="EMBL" id="RAV14848.1"/>
    </source>
</evidence>
<accession>A0A329M537</accession>
<dbReference type="RefSeq" id="WP_113034894.1">
    <property type="nucleotide sequence ID" value="NZ_QMFB01000025.1"/>
</dbReference>
<dbReference type="Gene3D" id="2.40.30.170">
    <property type="match status" value="1"/>
</dbReference>
<dbReference type="OrthoDB" id="1993375at2"/>
<dbReference type="InterPro" id="IPR058625">
    <property type="entry name" value="MdtA-like_BSH"/>
</dbReference>
<feature type="coiled-coil region" evidence="1">
    <location>
        <begin position="93"/>
        <end position="167"/>
    </location>
</feature>
<feature type="domain" description="Multidrug resistance protein MdtA-like barrel-sandwich hybrid" evidence="3">
    <location>
        <begin position="74"/>
        <end position="192"/>
    </location>
</feature>
<dbReference type="PANTHER" id="PTHR30469">
    <property type="entry name" value="MULTIDRUG RESISTANCE PROTEIN MDTA"/>
    <property type="match status" value="1"/>
</dbReference>
<keyword evidence="1" id="KW-0175">Coiled coil</keyword>
<protein>
    <recommendedName>
        <fullName evidence="3">Multidrug resistance protein MdtA-like barrel-sandwich hybrid domain-containing protein</fullName>
    </recommendedName>
</protein>
<comment type="caution">
    <text evidence="4">The sequence shown here is derived from an EMBL/GenBank/DDBJ whole genome shotgun (WGS) entry which is preliminary data.</text>
</comment>
<evidence type="ECO:0000256" key="1">
    <source>
        <dbReference type="SAM" id="Coils"/>
    </source>
</evidence>
<gene>
    <name evidence="4" type="ORF">DQG23_30935</name>
</gene>
<dbReference type="Pfam" id="PF25917">
    <property type="entry name" value="BSH_RND"/>
    <property type="match status" value="1"/>
</dbReference>